<comment type="caution">
    <text evidence="2">The sequence shown here is derived from an EMBL/GenBank/DDBJ whole genome shotgun (WGS) entry which is preliminary data.</text>
</comment>
<evidence type="ECO:0000313" key="2">
    <source>
        <dbReference type="EMBL" id="MBU8543386.1"/>
    </source>
</evidence>
<protein>
    <recommendedName>
        <fullName evidence="1">YCII-related domain-containing protein</fullName>
    </recommendedName>
</protein>
<evidence type="ECO:0000313" key="3">
    <source>
        <dbReference type="Proteomes" id="UP000689967"/>
    </source>
</evidence>
<dbReference type="PANTHER" id="PTHR37828:SF1">
    <property type="entry name" value="YCII-RELATED DOMAIN-CONTAINING PROTEIN"/>
    <property type="match status" value="1"/>
</dbReference>
<accession>A0ABS6H7C6</accession>
<proteinExistence type="predicted"/>
<dbReference type="InterPro" id="IPR005545">
    <property type="entry name" value="YCII"/>
</dbReference>
<name>A0ABS6H7C6_9PROT</name>
<gene>
    <name evidence="2" type="ORF">JJQ90_06690</name>
</gene>
<dbReference type="EMBL" id="JAERQM010000001">
    <property type="protein sequence ID" value="MBU8543386.1"/>
    <property type="molecule type" value="Genomic_DNA"/>
</dbReference>
<dbReference type="PANTHER" id="PTHR37828">
    <property type="entry name" value="GSR2449 PROTEIN"/>
    <property type="match status" value="1"/>
</dbReference>
<dbReference type="Proteomes" id="UP000689967">
    <property type="component" value="Unassembled WGS sequence"/>
</dbReference>
<dbReference type="RefSeq" id="WP_216873651.1">
    <property type="nucleotide sequence ID" value="NZ_JAERQM010000001.1"/>
</dbReference>
<reference evidence="2 3" key="1">
    <citation type="submission" date="2021-01" db="EMBL/GenBank/DDBJ databases">
        <title>Roseomonas sp. nov, a bacterium isolated from an oil production mixture in Yumen Oilfield.</title>
        <authorList>
            <person name="Wu D."/>
        </authorList>
    </citation>
    <scope>NUCLEOTIDE SEQUENCE [LARGE SCALE GENOMIC DNA]</scope>
    <source>
        <strain evidence="2 3">ROY-5-3</strain>
    </source>
</reference>
<sequence length="95" mass="10119">MFIVLLRFGANRAAAPRFMEGHRAWLDQGHAEGIFLLSGSLQPAAGGAILAHGLSRDALDDRLRQDPFVAEGVVEAEIIAITPGRADPRLAFLAG</sequence>
<feature type="domain" description="YCII-related" evidence="1">
    <location>
        <begin position="16"/>
        <end position="78"/>
    </location>
</feature>
<keyword evidence="3" id="KW-1185">Reference proteome</keyword>
<dbReference type="Pfam" id="PF03795">
    <property type="entry name" value="YCII"/>
    <property type="match status" value="1"/>
</dbReference>
<organism evidence="2 3">
    <name type="scientific">Falsiroseomonas oleicola</name>
    <dbReference type="NCBI Taxonomy" id="2801474"/>
    <lineage>
        <taxon>Bacteria</taxon>
        <taxon>Pseudomonadati</taxon>
        <taxon>Pseudomonadota</taxon>
        <taxon>Alphaproteobacteria</taxon>
        <taxon>Acetobacterales</taxon>
        <taxon>Roseomonadaceae</taxon>
        <taxon>Falsiroseomonas</taxon>
    </lineage>
</organism>
<evidence type="ECO:0000259" key="1">
    <source>
        <dbReference type="Pfam" id="PF03795"/>
    </source>
</evidence>